<dbReference type="NCBIfam" id="TIGR00689">
    <property type="entry name" value="rpiB_lacA_lacB"/>
    <property type="match status" value="1"/>
</dbReference>
<evidence type="ECO:0000313" key="2">
    <source>
        <dbReference type="EMBL" id="OHA60753.1"/>
    </source>
</evidence>
<dbReference type="Gene3D" id="3.40.1400.10">
    <property type="entry name" value="Sugar-phosphate isomerase, RpiB/LacA/LacB"/>
    <property type="match status" value="1"/>
</dbReference>
<reference evidence="2 3" key="1">
    <citation type="journal article" date="2016" name="Nat. Commun.">
        <title>Thousands of microbial genomes shed light on interconnected biogeochemical processes in an aquifer system.</title>
        <authorList>
            <person name="Anantharaman K."/>
            <person name="Brown C.T."/>
            <person name="Hug L.A."/>
            <person name="Sharon I."/>
            <person name="Castelle C.J."/>
            <person name="Probst A.J."/>
            <person name="Thomas B.C."/>
            <person name="Singh A."/>
            <person name="Wilkins M.J."/>
            <person name="Karaoz U."/>
            <person name="Brodie E.L."/>
            <person name="Williams K.H."/>
            <person name="Hubbard S.S."/>
            <person name="Banfield J.F."/>
        </authorList>
    </citation>
    <scope>NUCLEOTIDE SEQUENCE [LARGE SCALE GENOMIC DNA]</scope>
</reference>
<comment type="similarity">
    <text evidence="1">Belongs to the LacAB/RpiB family.</text>
</comment>
<sequence>MRIFLGTDHAGYELKNQIKIYLRELGYEVNDEGAFELDQQDDYPDFVEIVAKQVASDPVNHRGVIFGASGQGEAMVANRLPKVRAAVYYHHNLDIIKMSRRHNDANVLSIGASYLSEDEAKEAIKVWLATEFSNEERHVRRLKKIEGEITRELSF</sequence>
<dbReference type="PIRSF" id="PIRSF005384">
    <property type="entry name" value="RpiB_LacA_B"/>
    <property type="match status" value="1"/>
</dbReference>
<dbReference type="AlphaFoldDB" id="A0A1G2QK27"/>
<proteinExistence type="inferred from homology"/>
<dbReference type="GO" id="GO:0004751">
    <property type="term" value="F:ribose-5-phosphate isomerase activity"/>
    <property type="evidence" value="ECO:0007669"/>
    <property type="project" value="TreeGrafter"/>
</dbReference>
<keyword evidence="2" id="KW-0413">Isomerase</keyword>
<comment type="caution">
    <text evidence="2">The sequence shown here is derived from an EMBL/GenBank/DDBJ whole genome shotgun (WGS) entry which is preliminary data.</text>
</comment>
<dbReference type="NCBIfam" id="NF004051">
    <property type="entry name" value="PRK05571.1"/>
    <property type="match status" value="1"/>
</dbReference>
<dbReference type="Proteomes" id="UP000177140">
    <property type="component" value="Unassembled WGS sequence"/>
</dbReference>
<dbReference type="GO" id="GO:0009052">
    <property type="term" value="P:pentose-phosphate shunt, non-oxidative branch"/>
    <property type="evidence" value="ECO:0007669"/>
    <property type="project" value="TreeGrafter"/>
</dbReference>
<evidence type="ECO:0000256" key="1">
    <source>
        <dbReference type="ARBA" id="ARBA00008754"/>
    </source>
</evidence>
<dbReference type="SUPFAM" id="SSF89623">
    <property type="entry name" value="Ribose/Galactose isomerase RpiB/AlsB"/>
    <property type="match status" value="1"/>
</dbReference>
<evidence type="ECO:0000313" key="3">
    <source>
        <dbReference type="Proteomes" id="UP000177140"/>
    </source>
</evidence>
<accession>A0A1G2QK27</accession>
<dbReference type="EMBL" id="MHTM01000046">
    <property type="protein sequence ID" value="OHA60753.1"/>
    <property type="molecule type" value="Genomic_DNA"/>
</dbReference>
<organism evidence="2 3">
    <name type="scientific">Candidatus Vogelbacteria bacterium RIFOXYD2_FULL_44_9</name>
    <dbReference type="NCBI Taxonomy" id="1802441"/>
    <lineage>
        <taxon>Bacteria</taxon>
        <taxon>Candidatus Vogeliibacteriota</taxon>
    </lineage>
</organism>
<dbReference type="InterPro" id="IPR036569">
    <property type="entry name" value="RpiB_LacA_LacB_sf"/>
</dbReference>
<gene>
    <name evidence="2" type="ORF">A2556_00825</name>
</gene>
<name>A0A1G2QK27_9BACT</name>
<dbReference type="PANTHER" id="PTHR30345">
    <property type="entry name" value="RIBOSE-5-PHOSPHATE ISOMERASE B"/>
    <property type="match status" value="1"/>
</dbReference>
<dbReference type="PANTHER" id="PTHR30345:SF0">
    <property type="entry name" value="DNA DAMAGE-REPAIR_TOLERATION PROTEIN DRT102"/>
    <property type="match status" value="1"/>
</dbReference>
<dbReference type="InterPro" id="IPR003500">
    <property type="entry name" value="RpiB_LacA_LacB"/>
</dbReference>
<protein>
    <submittedName>
        <fullName evidence="2">Ribose-5-phosphate isomerase</fullName>
    </submittedName>
</protein>
<dbReference type="GO" id="GO:0019316">
    <property type="term" value="P:D-allose catabolic process"/>
    <property type="evidence" value="ECO:0007669"/>
    <property type="project" value="TreeGrafter"/>
</dbReference>
<dbReference type="Pfam" id="PF02502">
    <property type="entry name" value="LacAB_rpiB"/>
    <property type="match status" value="1"/>
</dbReference>